<dbReference type="InterPro" id="IPR043128">
    <property type="entry name" value="Rev_trsase/Diguanyl_cyclase"/>
</dbReference>
<keyword evidence="3" id="KW-1185">Reference proteome</keyword>
<proteinExistence type="predicted"/>
<gene>
    <name evidence="2" type="ORF">DFR64_2486</name>
</gene>
<keyword evidence="1" id="KW-0812">Transmembrane</keyword>
<evidence type="ECO:0000313" key="3">
    <source>
        <dbReference type="Proteomes" id="UP000256388"/>
    </source>
</evidence>
<name>A0A347ZWA1_9CHLR</name>
<keyword evidence="1" id="KW-1133">Transmembrane helix</keyword>
<dbReference type="EMBL" id="QUMS01000003">
    <property type="protein sequence ID" value="REG07281.1"/>
    <property type="molecule type" value="Genomic_DNA"/>
</dbReference>
<dbReference type="Gene3D" id="3.30.70.270">
    <property type="match status" value="1"/>
</dbReference>
<sequence>MKRLPVSIILLIIFLAFFFNLERIDVGDQELININTFVYILITLAVVFIVMLPVLRRMKITLLLFFSDLLYFILKFAVFKENPFWGGYYSYITLVEFTMFSLGVVIAHWVGANMDDFEKAVENITFAEIKRASNLRDAVESINNEIYRSRRYNHPLTMIMVEPLKGSQEMILNQSVREVQESMISRYVSISLARALREYIRRTDMLVEQPDKGRFIVITPETNKIESDRVISKIYQAASSIGAEVAVGLCAFPDDALTLEDMLCRAELDLAEKEISKKEITQDDQGTNNTVR</sequence>
<dbReference type="AlphaFoldDB" id="A0A347ZWA1"/>
<evidence type="ECO:0000256" key="1">
    <source>
        <dbReference type="SAM" id="Phobius"/>
    </source>
</evidence>
<keyword evidence="1" id="KW-0472">Membrane</keyword>
<protein>
    <recommendedName>
        <fullName evidence="4">GGDEF domain-containing protein</fullName>
    </recommendedName>
</protein>
<accession>A0A347ZWA1</accession>
<dbReference type="OrthoDB" id="146846at2"/>
<evidence type="ECO:0000313" key="2">
    <source>
        <dbReference type="EMBL" id="REG07281.1"/>
    </source>
</evidence>
<evidence type="ECO:0008006" key="4">
    <source>
        <dbReference type="Google" id="ProtNLM"/>
    </source>
</evidence>
<organism evidence="2 3">
    <name type="scientific">Pelolinea submarina</name>
    <dbReference type="NCBI Taxonomy" id="913107"/>
    <lineage>
        <taxon>Bacteria</taxon>
        <taxon>Bacillati</taxon>
        <taxon>Chloroflexota</taxon>
        <taxon>Anaerolineae</taxon>
        <taxon>Anaerolineales</taxon>
        <taxon>Anaerolineaceae</taxon>
        <taxon>Pelolinea</taxon>
    </lineage>
</organism>
<feature type="transmembrane region" description="Helical" evidence="1">
    <location>
        <begin position="62"/>
        <end position="79"/>
    </location>
</feature>
<reference evidence="2 3" key="1">
    <citation type="submission" date="2018-08" db="EMBL/GenBank/DDBJ databases">
        <title>Genomic Encyclopedia of Type Strains, Phase IV (KMG-IV): sequencing the most valuable type-strain genomes for metagenomic binning, comparative biology and taxonomic classification.</title>
        <authorList>
            <person name="Goeker M."/>
        </authorList>
    </citation>
    <scope>NUCLEOTIDE SEQUENCE [LARGE SCALE GENOMIC DNA]</scope>
    <source>
        <strain evidence="2 3">DSM 23923</strain>
    </source>
</reference>
<feature type="transmembrane region" description="Helical" evidence="1">
    <location>
        <begin position="33"/>
        <end position="55"/>
    </location>
</feature>
<dbReference type="Proteomes" id="UP000256388">
    <property type="component" value="Unassembled WGS sequence"/>
</dbReference>
<comment type="caution">
    <text evidence="2">The sequence shown here is derived from an EMBL/GenBank/DDBJ whole genome shotgun (WGS) entry which is preliminary data.</text>
</comment>
<dbReference type="RefSeq" id="WP_116225751.1">
    <property type="nucleotide sequence ID" value="NZ_AP018437.1"/>
</dbReference>
<feature type="transmembrane region" description="Helical" evidence="1">
    <location>
        <begin position="91"/>
        <end position="110"/>
    </location>
</feature>